<dbReference type="Gene3D" id="3.30.530.20">
    <property type="match status" value="1"/>
</dbReference>
<evidence type="ECO:0000259" key="2">
    <source>
        <dbReference type="Pfam" id="PF08327"/>
    </source>
</evidence>
<name>A0A7Y3RMQ5_9PROT</name>
<dbReference type="CDD" id="cd08899">
    <property type="entry name" value="SRPBCC_CalC_Aha1-like_6"/>
    <property type="match status" value="1"/>
</dbReference>
<dbReference type="Proteomes" id="UP000536835">
    <property type="component" value="Unassembled WGS sequence"/>
</dbReference>
<dbReference type="AlphaFoldDB" id="A0A7Y3RMQ5"/>
<dbReference type="EMBL" id="JABFCX010000002">
    <property type="protein sequence ID" value="NNU16421.1"/>
    <property type="molecule type" value="Genomic_DNA"/>
</dbReference>
<dbReference type="InterPro" id="IPR013538">
    <property type="entry name" value="ASHA1/2-like_C"/>
</dbReference>
<dbReference type="InterPro" id="IPR023393">
    <property type="entry name" value="START-like_dom_sf"/>
</dbReference>
<comment type="similarity">
    <text evidence="1">Belongs to the AHA1 family.</text>
</comment>
<sequence>MSTDVQLFEDRLTIERQLKASREVVWQYLTDPALRQKWFCAGDMDAHAGGKMVFAFDHNRISNSPPPGKTGCSEAITFEGEITTYDPPRELAFSWPEESGADTHVRIRLEEKDGGTQLHLEHSRLAKDEHRSGAAAGWHAHLDLLVDLTNGDEARDFWLHYEPLEKMYADKVKAQG</sequence>
<evidence type="ECO:0000313" key="3">
    <source>
        <dbReference type="EMBL" id="NNU16421.1"/>
    </source>
</evidence>
<protein>
    <submittedName>
        <fullName evidence="3">SRPBCC family protein</fullName>
    </submittedName>
</protein>
<evidence type="ECO:0000313" key="4">
    <source>
        <dbReference type="Proteomes" id="UP000536835"/>
    </source>
</evidence>
<reference evidence="3 4" key="1">
    <citation type="submission" date="2020-05" db="EMBL/GenBank/DDBJ databases">
        <title>Parvularcula mediterraneae sp. nov., isolated from polypropylene straw from shallow seawater of the seashore of Laganas in Zakynthos island, Greece.</title>
        <authorList>
            <person name="Szabo I."/>
            <person name="Al-Omari J."/>
            <person name="Rado J."/>
            <person name="Szerdahelyi G.S."/>
        </authorList>
    </citation>
    <scope>NUCLEOTIDE SEQUENCE [LARGE SCALE GENOMIC DNA]</scope>
    <source>
        <strain evidence="3 4">ZS-1/3</strain>
    </source>
</reference>
<gene>
    <name evidence="3" type="ORF">HK107_08820</name>
</gene>
<feature type="domain" description="Activator of Hsp90 ATPase homologue 1/2-like C-terminal" evidence="2">
    <location>
        <begin position="19"/>
        <end position="148"/>
    </location>
</feature>
<dbReference type="RefSeq" id="WP_173198622.1">
    <property type="nucleotide sequence ID" value="NZ_JABFCX010000002.1"/>
</dbReference>
<keyword evidence="4" id="KW-1185">Reference proteome</keyword>
<proteinExistence type="inferred from homology"/>
<organism evidence="3 4">
    <name type="scientific">Parvularcula mediterranea</name>
    <dbReference type="NCBI Taxonomy" id="2732508"/>
    <lineage>
        <taxon>Bacteria</taxon>
        <taxon>Pseudomonadati</taxon>
        <taxon>Pseudomonadota</taxon>
        <taxon>Alphaproteobacteria</taxon>
        <taxon>Parvularculales</taxon>
        <taxon>Parvularculaceae</taxon>
        <taxon>Parvularcula</taxon>
    </lineage>
</organism>
<comment type="caution">
    <text evidence="3">The sequence shown here is derived from an EMBL/GenBank/DDBJ whole genome shotgun (WGS) entry which is preliminary data.</text>
</comment>
<evidence type="ECO:0000256" key="1">
    <source>
        <dbReference type="ARBA" id="ARBA00006817"/>
    </source>
</evidence>
<dbReference type="SUPFAM" id="SSF55961">
    <property type="entry name" value="Bet v1-like"/>
    <property type="match status" value="1"/>
</dbReference>
<accession>A0A7Y3RMQ5</accession>
<dbReference type="Pfam" id="PF08327">
    <property type="entry name" value="AHSA1"/>
    <property type="match status" value="1"/>
</dbReference>